<sequence length="128" mass="14333">MDKLGPMKHPKFAKRFNQAVSLAGVKNTQRALSKLLGVSEVMIWSYKNGEKLPRMAMAVKIADELGVSVNWLLQGIGDPIKQATEGSSTKSKPRRKSVQAIVDFTEKLSEHERRKALKILNITFQKNV</sequence>
<dbReference type="Gene3D" id="1.10.260.40">
    <property type="entry name" value="lambda repressor-like DNA-binding domains"/>
    <property type="match status" value="1"/>
</dbReference>
<dbReference type="InterPro" id="IPR010982">
    <property type="entry name" value="Lambda_DNA-bd_dom_sf"/>
</dbReference>
<accession>A0A1D2QRS7</accession>
<dbReference type="SMART" id="SM00530">
    <property type="entry name" value="HTH_XRE"/>
    <property type="match status" value="1"/>
</dbReference>
<dbReference type="Pfam" id="PF01381">
    <property type="entry name" value="HTH_3"/>
    <property type="match status" value="1"/>
</dbReference>
<comment type="caution">
    <text evidence="2">The sequence shown here is derived from an EMBL/GenBank/DDBJ whole genome shotgun (WGS) entry which is preliminary data.</text>
</comment>
<evidence type="ECO:0000259" key="1">
    <source>
        <dbReference type="PROSITE" id="PS50943"/>
    </source>
</evidence>
<gene>
    <name evidence="2" type="ORF">AB835_04540</name>
</gene>
<organism evidence="2 3">
    <name type="scientific">Candidatus Endobugula sertula</name>
    <name type="common">Bugula neritina bacterial symbiont</name>
    <dbReference type="NCBI Taxonomy" id="62101"/>
    <lineage>
        <taxon>Bacteria</taxon>
        <taxon>Pseudomonadati</taxon>
        <taxon>Pseudomonadota</taxon>
        <taxon>Gammaproteobacteria</taxon>
        <taxon>Cellvibrionales</taxon>
        <taxon>Cellvibrionaceae</taxon>
        <taxon>Candidatus Endobugula</taxon>
    </lineage>
</organism>
<reference evidence="2 3" key="1">
    <citation type="journal article" date="2016" name="Appl. Environ. Microbiol.">
        <title>Lack of Overt Genome Reduction in the Bryostatin-Producing Bryozoan Symbiont "Candidatus Endobugula sertula".</title>
        <authorList>
            <person name="Miller I.J."/>
            <person name="Vanee N."/>
            <person name="Fong S.S."/>
            <person name="Lim-Fong G.E."/>
            <person name="Kwan J.C."/>
        </authorList>
    </citation>
    <scope>NUCLEOTIDE SEQUENCE [LARGE SCALE GENOMIC DNA]</scope>
    <source>
        <strain evidence="2">AB1-4</strain>
    </source>
</reference>
<dbReference type="AlphaFoldDB" id="A0A1D2QRS7"/>
<dbReference type="CDD" id="cd00093">
    <property type="entry name" value="HTH_XRE"/>
    <property type="match status" value="1"/>
</dbReference>
<dbReference type="EMBL" id="MDLC01000011">
    <property type="protein sequence ID" value="ODS24298.1"/>
    <property type="molecule type" value="Genomic_DNA"/>
</dbReference>
<protein>
    <recommendedName>
        <fullName evidence="1">HTH cro/C1-type domain-containing protein</fullName>
    </recommendedName>
</protein>
<dbReference type="InterPro" id="IPR001387">
    <property type="entry name" value="Cro/C1-type_HTH"/>
</dbReference>
<dbReference type="GO" id="GO:0003677">
    <property type="term" value="F:DNA binding"/>
    <property type="evidence" value="ECO:0007669"/>
    <property type="project" value="InterPro"/>
</dbReference>
<dbReference type="PROSITE" id="PS50943">
    <property type="entry name" value="HTH_CROC1"/>
    <property type="match status" value="1"/>
</dbReference>
<evidence type="ECO:0000313" key="2">
    <source>
        <dbReference type="EMBL" id="ODS24298.1"/>
    </source>
</evidence>
<dbReference type="SUPFAM" id="SSF47413">
    <property type="entry name" value="lambda repressor-like DNA-binding domains"/>
    <property type="match status" value="1"/>
</dbReference>
<proteinExistence type="predicted"/>
<evidence type="ECO:0000313" key="3">
    <source>
        <dbReference type="Proteomes" id="UP000242502"/>
    </source>
</evidence>
<dbReference type="Proteomes" id="UP000242502">
    <property type="component" value="Unassembled WGS sequence"/>
</dbReference>
<feature type="domain" description="HTH cro/C1-type" evidence="1">
    <location>
        <begin position="28"/>
        <end position="72"/>
    </location>
</feature>
<name>A0A1D2QRS7_9GAMM</name>